<dbReference type="Gene3D" id="2.170.130.10">
    <property type="entry name" value="TonB-dependent receptor, plug domain"/>
    <property type="match status" value="1"/>
</dbReference>
<organism evidence="13 14">
    <name type="scientific">Parapedobacter composti</name>
    <dbReference type="NCBI Taxonomy" id="623281"/>
    <lineage>
        <taxon>Bacteria</taxon>
        <taxon>Pseudomonadati</taxon>
        <taxon>Bacteroidota</taxon>
        <taxon>Sphingobacteriia</taxon>
        <taxon>Sphingobacteriales</taxon>
        <taxon>Sphingobacteriaceae</taxon>
        <taxon>Parapedobacter</taxon>
    </lineage>
</organism>
<feature type="chain" id="PRO_5011629508" evidence="10">
    <location>
        <begin position="21"/>
        <end position="1025"/>
    </location>
</feature>
<evidence type="ECO:0000259" key="12">
    <source>
        <dbReference type="Pfam" id="PF07715"/>
    </source>
</evidence>
<evidence type="ECO:0000256" key="3">
    <source>
        <dbReference type="ARBA" id="ARBA00022452"/>
    </source>
</evidence>
<dbReference type="AlphaFoldDB" id="A0A1I1KPD3"/>
<protein>
    <submittedName>
        <fullName evidence="13">TonB-linked outer membrane protein, SusC/RagA family</fullName>
    </submittedName>
</protein>
<dbReference type="InterPro" id="IPR023996">
    <property type="entry name" value="TonB-dep_OMP_SusC/RagA"/>
</dbReference>
<evidence type="ECO:0000256" key="8">
    <source>
        <dbReference type="PROSITE-ProRule" id="PRU01360"/>
    </source>
</evidence>
<keyword evidence="7 8" id="KW-0998">Cell outer membrane</keyword>
<dbReference type="OrthoDB" id="9768177at2"/>
<evidence type="ECO:0000259" key="11">
    <source>
        <dbReference type="Pfam" id="PF00593"/>
    </source>
</evidence>
<keyword evidence="14" id="KW-1185">Reference proteome</keyword>
<dbReference type="InterPro" id="IPR037066">
    <property type="entry name" value="Plug_dom_sf"/>
</dbReference>
<evidence type="ECO:0000256" key="5">
    <source>
        <dbReference type="ARBA" id="ARBA00023077"/>
    </source>
</evidence>
<dbReference type="PROSITE" id="PS52016">
    <property type="entry name" value="TONB_DEPENDENT_REC_3"/>
    <property type="match status" value="1"/>
</dbReference>
<comment type="similarity">
    <text evidence="8 9">Belongs to the TonB-dependent receptor family.</text>
</comment>
<dbReference type="InterPro" id="IPR008969">
    <property type="entry name" value="CarboxyPept-like_regulatory"/>
</dbReference>
<keyword evidence="3 8" id="KW-1134">Transmembrane beta strand</keyword>
<dbReference type="SUPFAM" id="SSF49464">
    <property type="entry name" value="Carboxypeptidase regulatory domain-like"/>
    <property type="match status" value="1"/>
</dbReference>
<dbReference type="EMBL" id="FOLL01000015">
    <property type="protein sequence ID" value="SFC59310.1"/>
    <property type="molecule type" value="Genomic_DNA"/>
</dbReference>
<accession>A0A1I1KPD3</accession>
<comment type="subcellular location">
    <subcellularLocation>
        <location evidence="1 8">Cell outer membrane</location>
        <topology evidence="1 8">Multi-pass membrane protein</topology>
    </subcellularLocation>
</comment>
<dbReference type="STRING" id="623281.SAMN05421747_115118"/>
<dbReference type="Pfam" id="PF00593">
    <property type="entry name" value="TonB_dep_Rec_b-barrel"/>
    <property type="match status" value="1"/>
</dbReference>
<name>A0A1I1KPD3_9SPHI</name>
<evidence type="ECO:0000256" key="1">
    <source>
        <dbReference type="ARBA" id="ARBA00004571"/>
    </source>
</evidence>
<keyword evidence="4 8" id="KW-0812">Transmembrane</keyword>
<evidence type="ECO:0000256" key="4">
    <source>
        <dbReference type="ARBA" id="ARBA00022692"/>
    </source>
</evidence>
<evidence type="ECO:0000256" key="7">
    <source>
        <dbReference type="ARBA" id="ARBA00023237"/>
    </source>
</evidence>
<keyword evidence="2 8" id="KW-0813">Transport</keyword>
<feature type="signal peptide" evidence="10">
    <location>
        <begin position="1"/>
        <end position="20"/>
    </location>
</feature>
<dbReference type="RefSeq" id="WP_090974425.1">
    <property type="nucleotide sequence ID" value="NZ_FOLL01000015.1"/>
</dbReference>
<dbReference type="InterPro" id="IPR039426">
    <property type="entry name" value="TonB-dep_rcpt-like"/>
</dbReference>
<proteinExistence type="inferred from homology"/>
<gene>
    <name evidence="13" type="ORF">SAMN05421747_115118</name>
</gene>
<dbReference type="InterPro" id="IPR036942">
    <property type="entry name" value="Beta-barrel_TonB_sf"/>
</dbReference>
<dbReference type="Pfam" id="PF13715">
    <property type="entry name" value="CarbopepD_reg_2"/>
    <property type="match status" value="1"/>
</dbReference>
<dbReference type="SUPFAM" id="SSF56935">
    <property type="entry name" value="Porins"/>
    <property type="match status" value="1"/>
</dbReference>
<dbReference type="Pfam" id="PF07715">
    <property type="entry name" value="Plug"/>
    <property type="match status" value="1"/>
</dbReference>
<dbReference type="GO" id="GO:0009279">
    <property type="term" value="C:cell outer membrane"/>
    <property type="evidence" value="ECO:0007669"/>
    <property type="project" value="UniProtKB-SubCell"/>
</dbReference>
<evidence type="ECO:0000256" key="2">
    <source>
        <dbReference type="ARBA" id="ARBA00022448"/>
    </source>
</evidence>
<sequence length="1025" mass="113819">MKKSLLILVVNVIYCTYVFAQQKTITGKVTDESGGSLPNVTVLVKDGRNQAQTDRQGRYRIEASLGDVLIFRYVGFSSEERTVGDNTVINVTMLQQASGLDEVVVTAYGVDREKKSLGYSTVEVDGAEVAQTQREGFFSGLQGRVPGLSINSTNGAPGSSAQIVLRGFVSLSGDNNALIVVDGVPVDNSILSEGDLVTNSPNRDQDYSNRGLDINPEDIESYTILKGPEATAMFGNQGASGAILITTKRSAGGRGLITYNNSFRWETLNRWPERQTVYGPGQNGVFSGTTSIFQGPKFPEGTPMFDNFDLFFRTGMAHKHNLVFEGGSNRFTYRWSNEFTDNKGVIPNTRYTRLSSRLGATAEISEKLSLNTSFNYVKSDNDKARRGPQGYMVTLMRFSPSSDVRNWIDEYGNRVTSIGTIYSEYDNPFWDVYRNTTWDKVDRLLGSTNLTYKPTDWLSVTGILGVDFSQTHGESVYHGQSYRGSGSAGNETGGRFVGYDRLGRILTGSLTARSRHQFGKYSATFVLGGNFDDYNYQTNSQSGERFFDPDFYSINNTLPSTQRARYVLNRYRNVGFFGQAVLGYESLLYLTLSGRVDGASRLMPNNPFFAYPAGSIAFNFTELDFFKDRVPWLEDGKLRSSISLTGKQPWRTYATGSNLEPVSSSGGGFAYSYYGGNPDLSVETTRDFEYGFEFSLFKRRVTADFTSYRRLSIDQIILPRLSYGSGFVLRMMNGGDVENKGVEIQLKGNPIRKANVSWDVTVNYTRNRGTVLSVADQLPEYYESDTWILGGVRSGTHPGYSIGALSGTRFERNDNGDILINPANGLPIMGDGTYHPIGDRIPKYTVGLVNNFRYKDFSLSFLWDLRYGGDVLNGLEYEMYTRGISTKTLNREEPRIINGVIRDGLENTANPTRNAIAVTPYFNSLYYTTNVEPEMFIERNIKALRLRDITLSYVLPARLVSRVVPRGNLSGFVTVTDLVLITNYTGLDPESNSNNPSVGGIGGYGIDYGNIGRPIGFNIGLRLRL</sequence>
<reference evidence="13 14" key="1">
    <citation type="submission" date="2016-10" db="EMBL/GenBank/DDBJ databases">
        <authorList>
            <person name="de Groot N.N."/>
        </authorList>
    </citation>
    <scope>NUCLEOTIDE SEQUENCE [LARGE SCALE GENOMIC DNA]</scope>
    <source>
        <strain evidence="13 14">DSM 22900</strain>
    </source>
</reference>
<feature type="domain" description="TonB-dependent receptor plug" evidence="12">
    <location>
        <begin position="116"/>
        <end position="242"/>
    </location>
</feature>
<evidence type="ECO:0000313" key="13">
    <source>
        <dbReference type="EMBL" id="SFC59310.1"/>
    </source>
</evidence>
<dbReference type="Proteomes" id="UP000199577">
    <property type="component" value="Unassembled WGS sequence"/>
</dbReference>
<dbReference type="Gene3D" id="2.40.170.20">
    <property type="entry name" value="TonB-dependent receptor, beta-barrel domain"/>
    <property type="match status" value="1"/>
</dbReference>
<keyword evidence="5 9" id="KW-0798">TonB box</keyword>
<dbReference type="InterPro" id="IPR000531">
    <property type="entry name" value="Beta-barrel_TonB"/>
</dbReference>
<dbReference type="Gene3D" id="2.60.40.1120">
    <property type="entry name" value="Carboxypeptidase-like, regulatory domain"/>
    <property type="match status" value="1"/>
</dbReference>
<dbReference type="NCBIfam" id="TIGR04056">
    <property type="entry name" value="OMP_RagA_SusC"/>
    <property type="match status" value="1"/>
</dbReference>
<evidence type="ECO:0000256" key="10">
    <source>
        <dbReference type="SAM" id="SignalP"/>
    </source>
</evidence>
<evidence type="ECO:0000313" key="14">
    <source>
        <dbReference type="Proteomes" id="UP000199577"/>
    </source>
</evidence>
<dbReference type="InterPro" id="IPR012910">
    <property type="entry name" value="Plug_dom"/>
</dbReference>
<keyword evidence="6 8" id="KW-0472">Membrane</keyword>
<evidence type="ECO:0000256" key="6">
    <source>
        <dbReference type="ARBA" id="ARBA00023136"/>
    </source>
</evidence>
<feature type="domain" description="TonB-dependent receptor-like beta-barrel" evidence="11">
    <location>
        <begin position="412"/>
        <end position="867"/>
    </location>
</feature>
<keyword evidence="10" id="KW-0732">Signal</keyword>
<evidence type="ECO:0000256" key="9">
    <source>
        <dbReference type="RuleBase" id="RU003357"/>
    </source>
</evidence>